<evidence type="ECO:0000313" key="2">
    <source>
        <dbReference type="EMBL" id="OUS41678.1"/>
    </source>
</evidence>
<organism evidence="2">
    <name type="scientific">Ostreococcus tauri</name>
    <name type="common">Marine green alga</name>
    <dbReference type="NCBI Taxonomy" id="70448"/>
    <lineage>
        <taxon>Eukaryota</taxon>
        <taxon>Viridiplantae</taxon>
        <taxon>Chlorophyta</taxon>
        <taxon>Mamiellophyceae</taxon>
        <taxon>Mamiellales</taxon>
        <taxon>Bathycoccaceae</taxon>
        <taxon>Ostreococcus</taxon>
    </lineage>
</organism>
<gene>
    <name evidence="2" type="ORF">BE221DRAFT_64968</name>
</gene>
<sequence length="112" mass="12229">MRDCVSESREKRGNSISSRTPTACVRPARTRRRHATRDETALGTCESRSTIKPSAHRRSGVQSACTRGVPYVPSPHGFPKPWIRAAARSAHSSIQTFKDQGRVPNGGVSLCV</sequence>
<protein>
    <submittedName>
        <fullName evidence="2">Uncharacterized protein</fullName>
    </submittedName>
</protein>
<proteinExistence type="predicted"/>
<evidence type="ECO:0000256" key="1">
    <source>
        <dbReference type="SAM" id="MobiDB-lite"/>
    </source>
</evidence>
<name>A0A1Y5HWL4_OSTTA</name>
<dbReference type="EMBL" id="KZ155840">
    <property type="protein sequence ID" value="OUS41678.1"/>
    <property type="molecule type" value="Genomic_DNA"/>
</dbReference>
<accession>A0A1Y5HWL4</accession>
<reference evidence="2" key="1">
    <citation type="submission" date="2017-04" db="EMBL/GenBank/DDBJ databases">
        <title>Population genomics of picophytoplankton unveils novel chromosome hypervariability.</title>
        <authorList>
            <consortium name="DOE Joint Genome Institute"/>
            <person name="Blanc-Mathieu R."/>
            <person name="Krasovec M."/>
            <person name="Hebrard M."/>
            <person name="Yau S."/>
            <person name="Desgranges E."/>
            <person name="Martin J."/>
            <person name="Schackwitz W."/>
            <person name="Kuo A."/>
            <person name="Salin G."/>
            <person name="Donnadieu C."/>
            <person name="Desdevises Y."/>
            <person name="Sanchez-Ferandin S."/>
            <person name="Moreau H."/>
            <person name="Rivals E."/>
            <person name="Grigoriev I.V."/>
            <person name="Grimsley N."/>
            <person name="Eyre-Walker A."/>
            <person name="Piganeau G."/>
        </authorList>
    </citation>
    <scope>NUCLEOTIDE SEQUENCE [LARGE SCALE GENOMIC DNA]</scope>
    <source>
        <strain evidence="2">RCC 1115</strain>
    </source>
</reference>
<dbReference type="Proteomes" id="UP000195557">
    <property type="component" value="Unassembled WGS sequence"/>
</dbReference>
<feature type="region of interest" description="Disordered" evidence="1">
    <location>
        <begin position="1"/>
        <end position="72"/>
    </location>
</feature>
<dbReference type="AlphaFoldDB" id="A0A1Y5HWL4"/>
<feature type="compositionally biased region" description="Basic and acidic residues" evidence="1">
    <location>
        <begin position="1"/>
        <end position="13"/>
    </location>
</feature>